<gene>
    <name evidence="2" type="ORF">BHQ17_27300</name>
</gene>
<dbReference type="Proteomes" id="UP000094243">
    <property type="component" value="Unassembled WGS sequence"/>
</dbReference>
<evidence type="ECO:0000313" key="2">
    <source>
        <dbReference type="EMBL" id="ODQ84450.1"/>
    </source>
</evidence>
<proteinExistence type="predicted"/>
<keyword evidence="3" id="KW-1185">Reference proteome</keyword>
<dbReference type="RefSeq" id="WP_069408124.1">
    <property type="nucleotide sequence ID" value="NZ_MIGZ01000284.1"/>
</dbReference>
<keyword evidence="1" id="KW-0732">Signal</keyword>
<sequence>MVITRATVAAVALMGAAAGLASPAWADGRLDGEYRFINGATTNTWAITTQCNPEGFCGGTVSSSTGLIAQISKQTDGPWLIERHDVFNGRLCGDGSTGPADLTYSFDPASLTGTLRYTWKPGTCNDPNPGQSEEPISLQPL</sequence>
<feature type="signal peptide" evidence="1">
    <location>
        <begin position="1"/>
        <end position="26"/>
    </location>
</feature>
<name>A0A1E3R3F4_9MYCO</name>
<accession>A0A1E3R3F4</accession>
<organism evidence="2 3">
    <name type="scientific">Mycolicibacterium holsaticum</name>
    <dbReference type="NCBI Taxonomy" id="152142"/>
    <lineage>
        <taxon>Bacteria</taxon>
        <taxon>Bacillati</taxon>
        <taxon>Actinomycetota</taxon>
        <taxon>Actinomycetes</taxon>
        <taxon>Mycobacteriales</taxon>
        <taxon>Mycobacteriaceae</taxon>
        <taxon>Mycolicibacterium</taxon>
    </lineage>
</organism>
<comment type="caution">
    <text evidence="2">The sequence shown here is derived from an EMBL/GenBank/DDBJ whole genome shotgun (WGS) entry which is preliminary data.</text>
</comment>
<dbReference type="AlphaFoldDB" id="A0A1E3R3F4"/>
<evidence type="ECO:0000313" key="3">
    <source>
        <dbReference type="Proteomes" id="UP000094243"/>
    </source>
</evidence>
<dbReference type="OrthoDB" id="4730150at2"/>
<reference evidence="3" key="1">
    <citation type="submission" date="2016-09" db="EMBL/GenBank/DDBJ databases">
        <authorList>
            <person name="Greninger A.L."/>
            <person name="Jerome K.R."/>
            <person name="Mcnair B."/>
            <person name="Wallis C."/>
            <person name="Fang F."/>
        </authorList>
    </citation>
    <scope>NUCLEOTIDE SEQUENCE [LARGE SCALE GENOMIC DNA]</scope>
    <source>
        <strain evidence="3">M7</strain>
    </source>
</reference>
<evidence type="ECO:0000256" key="1">
    <source>
        <dbReference type="SAM" id="SignalP"/>
    </source>
</evidence>
<evidence type="ECO:0008006" key="4">
    <source>
        <dbReference type="Google" id="ProtNLM"/>
    </source>
</evidence>
<feature type="chain" id="PRO_5009134533" description="Secreted protein" evidence="1">
    <location>
        <begin position="27"/>
        <end position="141"/>
    </location>
</feature>
<dbReference type="EMBL" id="MIGZ01000284">
    <property type="protein sequence ID" value="ODQ84450.1"/>
    <property type="molecule type" value="Genomic_DNA"/>
</dbReference>
<protein>
    <recommendedName>
        <fullName evidence="4">Secreted protein</fullName>
    </recommendedName>
</protein>